<gene>
    <name evidence="1" type="ORF">CHYS00102_LOCUS15203</name>
</gene>
<sequence>MMMEEEEERLHTIALKTTSCALSVQLQEIVQWHDPSLPPCSSSPIAQHIVRSVSPAPSSPPDSKHTKKEDSFIDPTVFINDLFSFLHETYKTARWYVDIFVTDSSSSQHAR</sequence>
<accession>A0A7S1BKB1</accession>
<dbReference type="EMBL" id="HBFR01021129">
    <property type="protein sequence ID" value="CAD8888005.1"/>
    <property type="molecule type" value="Transcribed_RNA"/>
</dbReference>
<dbReference type="AlphaFoldDB" id="A0A7S1BKB1"/>
<reference evidence="1" key="1">
    <citation type="submission" date="2021-01" db="EMBL/GenBank/DDBJ databases">
        <authorList>
            <person name="Corre E."/>
            <person name="Pelletier E."/>
            <person name="Niang G."/>
            <person name="Scheremetjew M."/>
            <person name="Finn R."/>
            <person name="Kale V."/>
            <person name="Holt S."/>
            <person name="Cochrane G."/>
            <person name="Meng A."/>
            <person name="Brown T."/>
            <person name="Cohen L."/>
        </authorList>
    </citation>
    <scope>NUCLEOTIDE SEQUENCE</scope>
    <source>
        <strain evidence="1">308</strain>
    </source>
</reference>
<proteinExistence type="predicted"/>
<name>A0A7S1BKB1_9STRA</name>
<evidence type="ECO:0000313" key="1">
    <source>
        <dbReference type="EMBL" id="CAD8888005.1"/>
    </source>
</evidence>
<protein>
    <submittedName>
        <fullName evidence="1">Uncharacterized protein</fullName>
    </submittedName>
</protein>
<organism evidence="1">
    <name type="scientific">Corethron hystrix</name>
    <dbReference type="NCBI Taxonomy" id="216773"/>
    <lineage>
        <taxon>Eukaryota</taxon>
        <taxon>Sar</taxon>
        <taxon>Stramenopiles</taxon>
        <taxon>Ochrophyta</taxon>
        <taxon>Bacillariophyta</taxon>
        <taxon>Coscinodiscophyceae</taxon>
        <taxon>Corethrophycidae</taxon>
        <taxon>Corethrales</taxon>
        <taxon>Corethraceae</taxon>
        <taxon>Corethron</taxon>
    </lineage>
</organism>